<dbReference type="Proteomes" id="UP000678499">
    <property type="component" value="Unassembled WGS sequence"/>
</dbReference>
<feature type="non-terminal residue" evidence="1">
    <location>
        <position position="1"/>
    </location>
</feature>
<gene>
    <name evidence="1" type="ORF">NMOB1V02_LOCUS9677</name>
</gene>
<keyword evidence="2" id="KW-1185">Reference proteome</keyword>
<protein>
    <submittedName>
        <fullName evidence="1">Uncharacterized protein</fullName>
    </submittedName>
</protein>
<dbReference type="AlphaFoldDB" id="A0A7R9BWZ7"/>
<dbReference type="OrthoDB" id="6334079at2759"/>
<sequence length="425" mass="47475">MAYFGIQNAILGQSCGLIDSKGHAQNLRLIAAIDAHALSDKILEKLTATNSSTGDAKNEASQRGSCPTFVIDLFIDACQIFNNSSAPSATPILGRLICVDGHLIPSRKSKPFVIAVYHGEGKPNLDAFLFDLTNELNSLHPKAPALDRVMTVVVRALICDAVGRFWIKQTTSNAGYFCCERCILKGEYKLDAKHSIVPGSLRFLSTGQESERRPDEWHQYRLSPDGVDRHQKTGKAIKRFHRRGTTPLDNILDFSPISNMPLEEMHLCDGGAIPTTLRLLFDVKPKKEFSKKKAFGSRSGKHVVQQIVRRLLAMKMYRQPTRLNGWELDDDNLSYQVELQRVHENGNNTDLPPFFVKRYDSKKQVVECEIFTLSLKASHYPGGHIAMDRCKGKSGVTIIPFMRVLEALLVPVRSYLKAKSPNGKL</sequence>
<name>A0A7R9BWZ7_9CRUS</name>
<organism evidence="1">
    <name type="scientific">Notodromas monacha</name>
    <dbReference type="NCBI Taxonomy" id="399045"/>
    <lineage>
        <taxon>Eukaryota</taxon>
        <taxon>Metazoa</taxon>
        <taxon>Ecdysozoa</taxon>
        <taxon>Arthropoda</taxon>
        <taxon>Crustacea</taxon>
        <taxon>Oligostraca</taxon>
        <taxon>Ostracoda</taxon>
        <taxon>Podocopa</taxon>
        <taxon>Podocopida</taxon>
        <taxon>Cypridocopina</taxon>
        <taxon>Cypridoidea</taxon>
        <taxon>Cyprididae</taxon>
        <taxon>Notodromas</taxon>
    </lineage>
</organism>
<evidence type="ECO:0000313" key="1">
    <source>
        <dbReference type="EMBL" id="CAD7282045.1"/>
    </source>
</evidence>
<evidence type="ECO:0000313" key="2">
    <source>
        <dbReference type="Proteomes" id="UP000678499"/>
    </source>
</evidence>
<dbReference type="EMBL" id="CAJPEX010003405">
    <property type="protein sequence ID" value="CAG0922197.1"/>
    <property type="molecule type" value="Genomic_DNA"/>
</dbReference>
<reference evidence="1" key="1">
    <citation type="submission" date="2020-11" db="EMBL/GenBank/DDBJ databases">
        <authorList>
            <person name="Tran Van P."/>
        </authorList>
    </citation>
    <scope>NUCLEOTIDE SEQUENCE</scope>
</reference>
<proteinExistence type="predicted"/>
<accession>A0A7R9BWZ7</accession>
<dbReference type="EMBL" id="OA885442">
    <property type="protein sequence ID" value="CAD7282045.1"/>
    <property type="molecule type" value="Genomic_DNA"/>
</dbReference>